<dbReference type="PROSITE" id="PS01042">
    <property type="entry name" value="HOMOSER_DHGENASE"/>
    <property type="match status" value="1"/>
</dbReference>
<accession>A0ABW8MT23</accession>
<evidence type="ECO:0000313" key="13">
    <source>
        <dbReference type="EMBL" id="MFK4446844.1"/>
    </source>
</evidence>
<evidence type="ECO:0000256" key="1">
    <source>
        <dbReference type="ARBA" id="ARBA00005056"/>
    </source>
</evidence>
<keyword evidence="7" id="KW-0791">Threonine biosynthesis</keyword>
<comment type="caution">
    <text evidence="13">The sequence shown here is derived from an EMBL/GenBank/DDBJ whole genome shotgun (WGS) entry which is preliminary data.</text>
</comment>
<name>A0ABW8MT23_9BURK</name>
<dbReference type="SUPFAM" id="SSF55347">
    <property type="entry name" value="Glyceraldehyde-3-phosphate dehydrogenase-like, C-terminal domain"/>
    <property type="match status" value="1"/>
</dbReference>
<dbReference type="GO" id="GO:0004412">
    <property type="term" value="F:homoserine dehydrogenase activity"/>
    <property type="evidence" value="ECO:0007669"/>
    <property type="project" value="UniProtKB-EC"/>
</dbReference>
<organism evidence="13 14">
    <name type="scientific">Caballeronia udeis</name>
    <dbReference type="NCBI Taxonomy" id="1232866"/>
    <lineage>
        <taxon>Bacteria</taxon>
        <taxon>Pseudomonadati</taxon>
        <taxon>Pseudomonadota</taxon>
        <taxon>Betaproteobacteria</taxon>
        <taxon>Burkholderiales</taxon>
        <taxon>Burkholderiaceae</taxon>
        <taxon>Caballeronia</taxon>
    </lineage>
</organism>
<dbReference type="EMBL" id="JBIYDN010000029">
    <property type="protein sequence ID" value="MFK4446844.1"/>
    <property type="molecule type" value="Genomic_DNA"/>
</dbReference>
<keyword evidence="6" id="KW-0028">Amino-acid biosynthesis</keyword>
<evidence type="ECO:0000256" key="2">
    <source>
        <dbReference type="ARBA" id="ARBA00005062"/>
    </source>
</evidence>
<evidence type="ECO:0000259" key="11">
    <source>
        <dbReference type="Pfam" id="PF00742"/>
    </source>
</evidence>
<keyword evidence="14" id="KW-1185">Reference proteome</keyword>
<dbReference type="PANTHER" id="PTHR43331">
    <property type="entry name" value="HOMOSERINE DEHYDROGENASE"/>
    <property type="match status" value="1"/>
</dbReference>
<dbReference type="Pfam" id="PF00742">
    <property type="entry name" value="Homoserine_dh"/>
    <property type="match status" value="1"/>
</dbReference>
<feature type="domain" description="Aspartate/homoserine dehydrogenase NAD-binding" evidence="12">
    <location>
        <begin position="10"/>
        <end position="138"/>
    </location>
</feature>
<sequence length="331" mass="34858">MQRWNVAITGFGAIGRTVAGLLLQRQARYAQCHGADVRLTAVCGSRAGLYAPDGLPGPHGPEREAMRAGLTGEEFIERTNAHVLIDAGPTDYETGGAAYGYLRSALSRGVHAIAISKGALIFDLAGLRALAAANGVALKFSGATAAALPTVDLIEHNLAGCRVLKVEGIFTATTNYVLSQMMDGVALPDAVAQAQQLGMAEPDPRFDMDGWDTACKVTLIANAALNANIALNDVERQGINQITPRDIDGWKAAGVVPKLIGEIVPGEHGVRATVTLRTYPREHPFALVGAKMKAISIQTDAMGDVVAICRTSPLATAAAALKDFEHILMKR</sequence>
<dbReference type="InterPro" id="IPR019811">
    <property type="entry name" value="HDH_CS"/>
</dbReference>
<evidence type="ECO:0000256" key="8">
    <source>
        <dbReference type="ARBA" id="ARBA00023002"/>
    </source>
</evidence>
<dbReference type="Proteomes" id="UP001620514">
    <property type="component" value="Unassembled WGS sequence"/>
</dbReference>
<dbReference type="InterPro" id="IPR005106">
    <property type="entry name" value="Asp/hSer_DH_NAD-bd"/>
</dbReference>
<evidence type="ECO:0000259" key="12">
    <source>
        <dbReference type="Pfam" id="PF03447"/>
    </source>
</evidence>
<gene>
    <name evidence="13" type="ORF">ABH943_006876</name>
</gene>
<evidence type="ECO:0000256" key="3">
    <source>
        <dbReference type="ARBA" id="ARBA00006753"/>
    </source>
</evidence>
<feature type="domain" description="Homoserine dehydrogenase catalytic" evidence="11">
    <location>
        <begin position="149"/>
        <end position="323"/>
    </location>
</feature>
<comment type="similarity">
    <text evidence="3 10">Belongs to the homoserine dehydrogenase family.</text>
</comment>
<evidence type="ECO:0000256" key="9">
    <source>
        <dbReference type="ARBA" id="ARBA00023167"/>
    </source>
</evidence>
<comment type="pathway">
    <text evidence="2">Amino-acid biosynthesis; L-methionine biosynthesis via de novo pathway; L-homoserine from L-aspartate: step 3/3.</text>
</comment>
<dbReference type="Pfam" id="PF03447">
    <property type="entry name" value="NAD_binding_3"/>
    <property type="match status" value="1"/>
</dbReference>
<evidence type="ECO:0000256" key="6">
    <source>
        <dbReference type="ARBA" id="ARBA00022605"/>
    </source>
</evidence>
<dbReference type="PIRSF" id="PIRSF036497">
    <property type="entry name" value="HDH_short"/>
    <property type="match status" value="1"/>
</dbReference>
<evidence type="ECO:0000256" key="4">
    <source>
        <dbReference type="ARBA" id="ARBA00013213"/>
    </source>
</evidence>
<protein>
    <recommendedName>
        <fullName evidence="5">Homoserine dehydrogenase</fullName>
        <ecNumber evidence="4">1.1.1.3</ecNumber>
    </recommendedName>
</protein>
<keyword evidence="8 13" id="KW-0560">Oxidoreductase</keyword>
<dbReference type="InterPro" id="IPR036291">
    <property type="entry name" value="NAD(P)-bd_dom_sf"/>
</dbReference>
<dbReference type="InterPro" id="IPR001342">
    <property type="entry name" value="HDH_cat"/>
</dbReference>
<evidence type="ECO:0000313" key="14">
    <source>
        <dbReference type="Proteomes" id="UP001620514"/>
    </source>
</evidence>
<dbReference type="PANTHER" id="PTHR43331:SF1">
    <property type="entry name" value="HOMOSERINE DEHYDROGENASE"/>
    <property type="match status" value="1"/>
</dbReference>
<dbReference type="Gene3D" id="3.30.360.10">
    <property type="entry name" value="Dihydrodipicolinate Reductase, domain 2"/>
    <property type="match status" value="1"/>
</dbReference>
<dbReference type="SUPFAM" id="SSF51735">
    <property type="entry name" value="NAD(P)-binding Rossmann-fold domains"/>
    <property type="match status" value="1"/>
</dbReference>
<dbReference type="EC" id="1.1.1.3" evidence="4"/>
<reference evidence="13 14" key="1">
    <citation type="submission" date="2024-11" db="EMBL/GenBank/DDBJ databases">
        <title>Using genomics to understand microbial adaptation to soil warming.</title>
        <authorList>
            <person name="Deangelis K.M. PhD."/>
        </authorList>
    </citation>
    <scope>NUCLEOTIDE SEQUENCE [LARGE SCALE GENOMIC DNA]</scope>
    <source>
        <strain evidence="13 14">GAS97</strain>
    </source>
</reference>
<dbReference type="InterPro" id="IPR022697">
    <property type="entry name" value="HDH_short"/>
</dbReference>
<evidence type="ECO:0000256" key="5">
    <source>
        <dbReference type="ARBA" id="ARBA00013376"/>
    </source>
</evidence>
<proteinExistence type="inferred from homology"/>
<comment type="pathway">
    <text evidence="1">Amino-acid biosynthesis; L-threonine biosynthesis; L-threonine from L-aspartate: step 3/5.</text>
</comment>
<dbReference type="Gene3D" id="3.40.50.720">
    <property type="entry name" value="NAD(P)-binding Rossmann-like Domain"/>
    <property type="match status" value="1"/>
</dbReference>
<keyword evidence="9" id="KW-0486">Methionine biosynthesis</keyword>
<dbReference type="RefSeq" id="WP_404612002.1">
    <property type="nucleotide sequence ID" value="NZ_JBIYDN010000029.1"/>
</dbReference>
<evidence type="ECO:0000256" key="10">
    <source>
        <dbReference type="RuleBase" id="RU004171"/>
    </source>
</evidence>
<evidence type="ECO:0000256" key="7">
    <source>
        <dbReference type="ARBA" id="ARBA00022697"/>
    </source>
</evidence>